<evidence type="ECO:0000256" key="4">
    <source>
        <dbReference type="ARBA" id="ARBA00022553"/>
    </source>
</evidence>
<organism evidence="13 14">
    <name type="scientific">Vallitalea pronyensis</name>
    <dbReference type="NCBI Taxonomy" id="1348613"/>
    <lineage>
        <taxon>Bacteria</taxon>
        <taxon>Bacillati</taxon>
        <taxon>Bacillota</taxon>
        <taxon>Clostridia</taxon>
        <taxon>Lachnospirales</taxon>
        <taxon>Vallitaleaceae</taxon>
        <taxon>Vallitalea</taxon>
    </lineage>
</organism>
<dbReference type="SMART" id="SM00448">
    <property type="entry name" value="REC"/>
    <property type="match status" value="1"/>
</dbReference>
<dbReference type="SUPFAM" id="SSF46689">
    <property type="entry name" value="Homeodomain-like"/>
    <property type="match status" value="1"/>
</dbReference>
<evidence type="ECO:0000256" key="3">
    <source>
        <dbReference type="ARBA" id="ARBA00022490"/>
    </source>
</evidence>
<keyword evidence="3" id="KW-0963">Cytoplasm</keyword>
<evidence type="ECO:0000256" key="6">
    <source>
        <dbReference type="ARBA" id="ARBA00023015"/>
    </source>
</evidence>
<protein>
    <recommendedName>
        <fullName evidence="2">Stage 0 sporulation protein A homolog</fullName>
    </recommendedName>
</protein>
<dbReference type="GO" id="GO:0005737">
    <property type="term" value="C:cytoplasm"/>
    <property type="evidence" value="ECO:0007669"/>
    <property type="project" value="UniProtKB-SubCell"/>
</dbReference>
<dbReference type="RefSeq" id="WP_212698276.1">
    <property type="nucleotide sequence ID" value="NZ_CP058649.1"/>
</dbReference>
<dbReference type="SMART" id="SM00342">
    <property type="entry name" value="HTH_ARAC"/>
    <property type="match status" value="1"/>
</dbReference>
<dbReference type="SUPFAM" id="SSF52172">
    <property type="entry name" value="CheY-like"/>
    <property type="match status" value="1"/>
</dbReference>
<name>A0A8J8SGN2_9FIRM</name>
<feature type="modified residue" description="4-aspartylphosphate" evidence="10">
    <location>
        <position position="54"/>
    </location>
</feature>
<dbReference type="PROSITE" id="PS01124">
    <property type="entry name" value="HTH_ARAC_FAMILY_2"/>
    <property type="match status" value="1"/>
</dbReference>
<keyword evidence="4 10" id="KW-0597">Phosphoprotein</keyword>
<dbReference type="Gene3D" id="1.10.10.60">
    <property type="entry name" value="Homeodomain-like"/>
    <property type="match status" value="2"/>
</dbReference>
<dbReference type="PROSITE" id="PS50110">
    <property type="entry name" value="RESPONSE_REGULATORY"/>
    <property type="match status" value="1"/>
</dbReference>
<dbReference type="EMBL" id="CP058649">
    <property type="protein sequence ID" value="QUI22781.1"/>
    <property type="molecule type" value="Genomic_DNA"/>
</dbReference>
<keyword evidence="7" id="KW-0238">DNA-binding</keyword>
<evidence type="ECO:0000313" key="14">
    <source>
        <dbReference type="Proteomes" id="UP000683246"/>
    </source>
</evidence>
<sequence length="260" mass="30138">MYKLLIVDDERIIRTGLANLVPWSQYNIEIIEAFNGLNGLDMIRQHHPEFVMTDLKMPGMGGLRLIEEAIKIDPSIIFVILSGYNEFEFAQKAMSYGVKHYLLKPADEIEVLDIIKKIMSEQKESMETRNILEKLKNEAPALFEQSHSSNQTVNLLVNIIKENLEQEYLSLNWIAEHVLFMNADYLGKLFKQQMQITFSQYCLQERMSRAKALLLTTHNLKISVIAKKVGYGNNPQYFSQVFKKYVGYTPNAYRKNKKSC</sequence>
<keyword evidence="8" id="KW-0804">Transcription</keyword>
<evidence type="ECO:0000256" key="1">
    <source>
        <dbReference type="ARBA" id="ARBA00004496"/>
    </source>
</evidence>
<evidence type="ECO:0000256" key="10">
    <source>
        <dbReference type="PROSITE-ProRule" id="PRU00169"/>
    </source>
</evidence>
<dbReference type="InterPro" id="IPR009057">
    <property type="entry name" value="Homeodomain-like_sf"/>
</dbReference>
<dbReference type="GO" id="GO:0043565">
    <property type="term" value="F:sequence-specific DNA binding"/>
    <property type="evidence" value="ECO:0007669"/>
    <property type="project" value="InterPro"/>
</dbReference>
<gene>
    <name evidence="13" type="ORF">HZI73_10990</name>
</gene>
<evidence type="ECO:0000259" key="11">
    <source>
        <dbReference type="PROSITE" id="PS01124"/>
    </source>
</evidence>
<proteinExistence type="predicted"/>
<dbReference type="PANTHER" id="PTHR42713">
    <property type="entry name" value="HISTIDINE KINASE-RELATED"/>
    <property type="match status" value="1"/>
</dbReference>
<reference evidence="13" key="1">
    <citation type="submission" date="2020-07" db="EMBL/GenBank/DDBJ databases">
        <title>Vallitalea pronyensis genome.</title>
        <authorList>
            <person name="Postec A."/>
        </authorList>
    </citation>
    <scope>NUCLEOTIDE SEQUENCE</scope>
    <source>
        <strain evidence="13">FatNI3</strain>
    </source>
</reference>
<dbReference type="GO" id="GO:0003700">
    <property type="term" value="F:DNA-binding transcription factor activity"/>
    <property type="evidence" value="ECO:0007669"/>
    <property type="project" value="InterPro"/>
</dbReference>
<evidence type="ECO:0000259" key="12">
    <source>
        <dbReference type="PROSITE" id="PS50110"/>
    </source>
</evidence>
<evidence type="ECO:0000313" key="13">
    <source>
        <dbReference type="EMBL" id="QUI22781.1"/>
    </source>
</evidence>
<dbReference type="InterPro" id="IPR018060">
    <property type="entry name" value="HTH_AraC"/>
</dbReference>
<dbReference type="CDD" id="cd17536">
    <property type="entry name" value="REC_YesN-like"/>
    <property type="match status" value="1"/>
</dbReference>
<dbReference type="InterPro" id="IPR051552">
    <property type="entry name" value="HptR"/>
</dbReference>
<keyword evidence="14" id="KW-1185">Reference proteome</keyword>
<dbReference type="Proteomes" id="UP000683246">
    <property type="component" value="Chromosome"/>
</dbReference>
<dbReference type="Pfam" id="PF12833">
    <property type="entry name" value="HTH_18"/>
    <property type="match status" value="1"/>
</dbReference>
<dbReference type="InterPro" id="IPR001789">
    <property type="entry name" value="Sig_transdc_resp-reg_receiver"/>
</dbReference>
<dbReference type="GO" id="GO:0000160">
    <property type="term" value="P:phosphorelay signal transduction system"/>
    <property type="evidence" value="ECO:0007669"/>
    <property type="project" value="UniProtKB-KW"/>
</dbReference>
<keyword evidence="5" id="KW-0902">Two-component regulatory system</keyword>
<keyword evidence="6" id="KW-0805">Transcription regulation</keyword>
<dbReference type="PANTHER" id="PTHR42713:SF3">
    <property type="entry name" value="TRANSCRIPTIONAL REGULATORY PROTEIN HPTR"/>
    <property type="match status" value="1"/>
</dbReference>
<evidence type="ECO:0000256" key="5">
    <source>
        <dbReference type="ARBA" id="ARBA00023012"/>
    </source>
</evidence>
<dbReference type="AlphaFoldDB" id="A0A8J8SGN2"/>
<dbReference type="InterPro" id="IPR011006">
    <property type="entry name" value="CheY-like_superfamily"/>
</dbReference>
<accession>A0A8J8SGN2</accession>
<feature type="domain" description="HTH araC/xylS-type" evidence="11">
    <location>
        <begin position="154"/>
        <end position="256"/>
    </location>
</feature>
<feature type="domain" description="Response regulatory" evidence="12">
    <location>
        <begin position="3"/>
        <end position="119"/>
    </location>
</feature>
<comment type="subcellular location">
    <subcellularLocation>
        <location evidence="1">Cytoplasm</location>
    </subcellularLocation>
</comment>
<evidence type="ECO:0000256" key="8">
    <source>
        <dbReference type="ARBA" id="ARBA00023163"/>
    </source>
</evidence>
<evidence type="ECO:0000256" key="7">
    <source>
        <dbReference type="ARBA" id="ARBA00023125"/>
    </source>
</evidence>
<dbReference type="KEGG" id="vpy:HZI73_10990"/>
<evidence type="ECO:0000256" key="2">
    <source>
        <dbReference type="ARBA" id="ARBA00018672"/>
    </source>
</evidence>
<dbReference type="Pfam" id="PF00072">
    <property type="entry name" value="Response_reg"/>
    <property type="match status" value="1"/>
</dbReference>
<dbReference type="Gene3D" id="3.40.50.2300">
    <property type="match status" value="1"/>
</dbReference>
<evidence type="ECO:0000256" key="9">
    <source>
        <dbReference type="ARBA" id="ARBA00024867"/>
    </source>
</evidence>
<comment type="function">
    <text evidence="9">May play the central regulatory role in sporulation. It may be an element of the effector pathway responsible for the activation of sporulation genes in response to nutritional stress. Spo0A may act in concert with spo0H (a sigma factor) to control the expression of some genes that are critical to the sporulation process.</text>
</comment>